<dbReference type="SMART" id="SM00267">
    <property type="entry name" value="GGDEF"/>
    <property type="match status" value="1"/>
</dbReference>
<dbReference type="InterPro" id="IPR043128">
    <property type="entry name" value="Rev_trsase/Diguanyl_cyclase"/>
</dbReference>
<proteinExistence type="predicted"/>
<dbReference type="GO" id="GO:0005886">
    <property type="term" value="C:plasma membrane"/>
    <property type="evidence" value="ECO:0007669"/>
    <property type="project" value="TreeGrafter"/>
</dbReference>
<dbReference type="EMBL" id="FQVY01000003">
    <property type="protein sequence ID" value="SHG33808.1"/>
    <property type="molecule type" value="Genomic_DNA"/>
</dbReference>
<dbReference type="Proteomes" id="UP000184089">
    <property type="component" value="Unassembled WGS sequence"/>
</dbReference>
<dbReference type="InterPro" id="IPR000160">
    <property type="entry name" value="GGDEF_dom"/>
</dbReference>
<keyword evidence="1" id="KW-0472">Membrane</keyword>
<keyword evidence="1" id="KW-1133">Transmembrane helix</keyword>
<dbReference type="PROSITE" id="PS50887">
    <property type="entry name" value="GGDEF"/>
    <property type="match status" value="1"/>
</dbReference>
<evidence type="ECO:0000256" key="1">
    <source>
        <dbReference type="SAM" id="Phobius"/>
    </source>
</evidence>
<feature type="transmembrane region" description="Helical" evidence="1">
    <location>
        <begin position="154"/>
        <end position="173"/>
    </location>
</feature>
<dbReference type="CDD" id="cd01949">
    <property type="entry name" value="GGDEF"/>
    <property type="match status" value="1"/>
</dbReference>
<feature type="transmembrane region" description="Helical" evidence="1">
    <location>
        <begin position="122"/>
        <end position="148"/>
    </location>
</feature>
<feature type="domain" description="GGDEF" evidence="2">
    <location>
        <begin position="220"/>
        <end position="352"/>
    </location>
</feature>
<protein>
    <submittedName>
        <fullName evidence="3">Diguanylate cyclase (GGDEF) domain-containing protein</fullName>
    </submittedName>
</protein>
<dbReference type="InterPro" id="IPR029787">
    <property type="entry name" value="Nucleotide_cyclase"/>
</dbReference>
<accession>A0AAQ1MEV3</accession>
<dbReference type="InterPro" id="IPR050469">
    <property type="entry name" value="Diguanylate_Cyclase"/>
</dbReference>
<dbReference type="GO" id="GO:0043709">
    <property type="term" value="P:cell adhesion involved in single-species biofilm formation"/>
    <property type="evidence" value="ECO:0007669"/>
    <property type="project" value="TreeGrafter"/>
</dbReference>
<organism evidence="3 4">
    <name type="scientific">Bittarella massiliensis</name>
    <name type="common">ex Durand et al. 2017</name>
    <dbReference type="NCBI Taxonomy" id="1720313"/>
    <lineage>
        <taxon>Bacteria</taxon>
        <taxon>Bacillati</taxon>
        <taxon>Bacillota</taxon>
        <taxon>Clostridia</taxon>
        <taxon>Eubacteriales</taxon>
        <taxon>Oscillospiraceae</taxon>
        <taxon>Bittarella (ex Durand et al. 2017)</taxon>
    </lineage>
</organism>
<evidence type="ECO:0000313" key="4">
    <source>
        <dbReference type="Proteomes" id="UP000184089"/>
    </source>
</evidence>
<dbReference type="Pfam" id="PF00990">
    <property type="entry name" value="GGDEF"/>
    <property type="match status" value="1"/>
</dbReference>
<feature type="transmembrane region" description="Helical" evidence="1">
    <location>
        <begin position="73"/>
        <end position="93"/>
    </location>
</feature>
<sequence>MRAGSGRTDALRGEGGHVKRAYRQIVGLAAAAHLSYAVLFGLLGPLSLSLYNAGSTLFYGAMLLVVERGRYRLAVTCVHLEVCLFAAVSTLVLGWGSGFALYLVAMLSVTYFRPFRHKGVVYLFAALEILLFLALRCAAPAGIATPVLRGRGELWLYLYNACACFTVILFAAISAKVSAAVSRQELRAENRSLEALANFDDLTGLLSRRAFLAKVEDGSGLAAVALGDVDNFKAVNDTWGHPCGDAVLAELAQLMRRQLGDGVEICRWGGEEFIFLFRGLVQSEVMERLQGLCAAVSGHPFRWGEARLHITLTVGFSTGAEGLTAREMILLADRQMYRGKAAGKNRVVAPERP</sequence>
<dbReference type="AlphaFoldDB" id="A0AAQ1MEV3"/>
<keyword evidence="1" id="KW-0812">Transmembrane</keyword>
<dbReference type="Gene3D" id="3.30.70.270">
    <property type="match status" value="1"/>
</dbReference>
<feature type="transmembrane region" description="Helical" evidence="1">
    <location>
        <begin position="21"/>
        <end position="43"/>
    </location>
</feature>
<feature type="transmembrane region" description="Helical" evidence="1">
    <location>
        <begin position="49"/>
        <end position="66"/>
    </location>
</feature>
<evidence type="ECO:0000313" key="3">
    <source>
        <dbReference type="EMBL" id="SHG33808.1"/>
    </source>
</evidence>
<comment type="caution">
    <text evidence="3">The sequence shown here is derived from an EMBL/GenBank/DDBJ whole genome shotgun (WGS) entry which is preliminary data.</text>
</comment>
<dbReference type="GO" id="GO:1902201">
    <property type="term" value="P:negative regulation of bacterial-type flagellum-dependent cell motility"/>
    <property type="evidence" value="ECO:0007669"/>
    <property type="project" value="TreeGrafter"/>
</dbReference>
<dbReference type="SUPFAM" id="SSF55073">
    <property type="entry name" value="Nucleotide cyclase"/>
    <property type="match status" value="1"/>
</dbReference>
<dbReference type="NCBIfam" id="TIGR00254">
    <property type="entry name" value="GGDEF"/>
    <property type="match status" value="1"/>
</dbReference>
<name>A0AAQ1MEV3_9FIRM</name>
<evidence type="ECO:0000259" key="2">
    <source>
        <dbReference type="PROSITE" id="PS50887"/>
    </source>
</evidence>
<dbReference type="GO" id="GO:0052621">
    <property type="term" value="F:diguanylate cyclase activity"/>
    <property type="evidence" value="ECO:0007669"/>
    <property type="project" value="TreeGrafter"/>
</dbReference>
<reference evidence="4" key="1">
    <citation type="submission" date="2016-11" db="EMBL/GenBank/DDBJ databases">
        <authorList>
            <person name="Jaros S."/>
            <person name="Januszkiewicz K."/>
            <person name="Wedrychowicz H."/>
        </authorList>
    </citation>
    <scope>NUCLEOTIDE SEQUENCE [LARGE SCALE GENOMIC DNA]</scope>
    <source>
        <strain evidence="4">DSM 4029</strain>
    </source>
</reference>
<gene>
    <name evidence="3" type="ORF">SAMN05444424_2161</name>
</gene>
<dbReference type="PANTHER" id="PTHR45138:SF9">
    <property type="entry name" value="DIGUANYLATE CYCLASE DGCM-RELATED"/>
    <property type="match status" value="1"/>
</dbReference>
<dbReference type="PANTHER" id="PTHR45138">
    <property type="entry name" value="REGULATORY COMPONENTS OF SENSORY TRANSDUCTION SYSTEM"/>
    <property type="match status" value="1"/>
</dbReference>